<evidence type="ECO:0000313" key="2">
    <source>
        <dbReference type="Proteomes" id="UP001163632"/>
    </source>
</evidence>
<name>A0ABY6MB45_MORBO</name>
<reference evidence="1" key="1">
    <citation type="journal article" date="2022" name="BMC Microbiol.">
        <title>Whole genome sequencing of Moraxella bovis strains from North America reveals two genotypes with different genetic determinants.</title>
        <authorList>
            <person name="Wynn E.L."/>
            <person name="Hille M.M."/>
            <person name="Loy J.D."/>
            <person name="Schuller G."/>
            <person name="Kuhn K.L."/>
            <person name="Dickey A.M."/>
            <person name="Bono J.L."/>
            <person name="Clawson M.L."/>
        </authorList>
    </citation>
    <scope>NUCLEOTIDE SEQUENCE</scope>
    <source>
        <strain evidence="1">SAM102599</strain>
    </source>
</reference>
<accession>A0ABY6MB45</accession>
<proteinExistence type="predicted"/>
<dbReference type="EMBL" id="CP087831">
    <property type="protein sequence ID" value="UZA04745.1"/>
    <property type="molecule type" value="Genomic_DNA"/>
</dbReference>
<dbReference type="Proteomes" id="UP001163632">
    <property type="component" value="Plasmid unnamed1"/>
</dbReference>
<gene>
    <name evidence="1" type="ORF">LP092_15365</name>
</gene>
<evidence type="ECO:0000313" key="1">
    <source>
        <dbReference type="EMBL" id="UZA04745.1"/>
    </source>
</evidence>
<protein>
    <submittedName>
        <fullName evidence="1">Uncharacterized protein</fullName>
    </submittedName>
</protein>
<organism evidence="1 2">
    <name type="scientific">Moraxella bovis</name>
    <dbReference type="NCBI Taxonomy" id="476"/>
    <lineage>
        <taxon>Bacteria</taxon>
        <taxon>Pseudomonadati</taxon>
        <taxon>Pseudomonadota</taxon>
        <taxon>Gammaproteobacteria</taxon>
        <taxon>Moraxellales</taxon>
        <taxon>Moraxellaceae</taxon>
        <taxon>Moraxella</taxon>
    </lineage>
</organism>
<dbReference type="RefSeq" id="WP_264697303.1">
    <property type="nucleotide sequence ID" value="NZ_CP087831.1"/>
</dbReference>
<geneLocation type="plasmid" evidence="1 2">
    <name>unnamed1</name>
</geneLocation>
<keyword evidence="2" id="KW-1185">Reference proteome</keyword>
<sequence length="66" mass="7715">MITTKDHKGNIISQRALNYTLDGQIKSIKDNDELIATYQYNHLRQRIAKTTYHKNHQTNQTNNRSG</sequence>
<keyword evidence="1" id="KW-0614">Plasmid</keyword>